<name>A0A7W6ADN6_9SPHN</name>
<evidence type="ECO:0000313" key="3">
    <source>
        <dbReference type="Proteomes" id="UP000538670"/>
    </source>
</evidence>
<keyword evidence="3" id="KW-1185">Reference proteome</keyword>
<protein>
    <submittedName>
        <fullName evidence="2">Uncharacterized protein</fullName>
    </submittedName>
</protein>
<comment type="caution">
    <text evidence="2">The sequence shown here is derived from an EMBL/GenBank/DDBJ whole genome shotgun (WGS) entry which is preliminary data.</text>
</comment>
<organism evidence="2 3">
    <name type="scientific">Sphingomonas pseudosanguinis</name>
    <dbReference type="NCBI Taxonomy" id="413712"/>
    <lineage>
        <taxon>Bacteria</taxon>
        <taxon>Pseudomonadati</taxon>
        <taxon>Pseudomonadota</taxon>
        <taxon>Alphaproteobacteria</taxon>
        <taxon>Sphingomonadales</taxon>
        <taxon>Sphingomonadaceae</taxon>
        <taxon>Sphingomonas</taxon>
    </lineage>
</organism>
<dbReference type="Proteomes" id="UP000538670">
    <property type="component" value="Unassembled WGS sequence"/>
</dbReference>
<accession>A0A7W6ADN6</accession>
<evidence type="ECO:0000256" key="1">
    <source>
        <dbReference type="SAM" id="MobiDB-lite"/>
    </source>
</evidence>
<gene>
    <name evidence="2" type="ORF">GGR48_002451</name>
</gene>
<dbReference type="EMBL" id="JACIDH010000011">
    <property type="protein sequence ID" value="MBB3880013.1"/>
    <property type="molecule type" value="Genomic_DNA"/>
</dbReference>
<feature type="region of interest" description="Disordered" evidence="1">
    <location>
        <begin position="26"/>
        <end position="53"/>
    </location>
</feature>
<sequence>MAMMMLVALLTLSTIGEDVLNTTPTLGQPPARCTPHAEQVASSAPTNKGGLRKLNEMPAAEPHLAVLRSVDGCPVPVKVRAEVAPRR</sequence>
<dbReference type="RefSeq" id="WP_183952134.1">
    <property type="nucleotide sequence ID" value="NZ_JACIDH010000011.1"/>
</dbReference>
<reference evidence="2 3" key="1">
    <citation type="submission" date="2020-08" db="EMBL/GenBank/DDBJ databases">
        <title>Genomic Encyclopedia of Type Strains, Phase IV (KMG-IV): sequencing the most valuable type-strain genomes for metagenomic binning, comparative biology and taxonomic classification.</title>
        <authorList>
            <person name="Goeker M."/>
        </authorList>
    </citation>
    <scope>NUCLEOTIDE SEQUENCE [LARGE SCALE GENOMIC DNA]</scope>
    <source>
        <strain evidence="2 3">DSM 19512</strain>
    </source>
</reference>
<evidence type="ECO:0000313" key="2">
    <source>
        <dbReference type="EMBL" id="MBB3880013.1"/>
    </source>
</evidence>
<dbReference type="AlphaFoldDB" id="A0A7W6ADN6"/>
<proteinExistence type="predicted"/>